<proteinExistence type="predicted"/>
<dbReference type="EMBL" id="AOLZ01000073">
    <property type="protein sequence ID" value="EMA28559.1"/>
    <property type="molecule type" value="Genomic_DNA"/>
</dbReference>
<gene>
    <name evidence="5" type="ORF">C445_18081</name>
    <name evidence="4" type="ORF">CHINAEXTREME_09520</name>
</gene>
<feature type="domain" description="DUF7282" evidence="3">
    <location>
        <begin position="547"/>
        <end position="660"/>
    </location>
</feature>
<dbReference type="eggNOG" id="arCOG07560">
    <property type="taxonomic scope" value="Archaea"/>
</dbReference>
<name>M0L7X3_NATLA</name>
<protein>
    <submittedName>
        <fullName evidence="5">Uncharacterized protein</fullName>
    </submittedName>
</protein>
<dbReference type="EMBL" id="CP019285">
    <property type="protein sequence ID" value="APW98004.1"/>
    <property type="molecule type" value="Genomic_DNA"/>
</dbReference>
<dbReference type="InterPro" id="IPR055706">
    <property type="entry name" value="Slg1/2_DUF7282"/>
</dbReference>
<reference evidence="5 6" key="2">
    <citation type="journal article" date="2014" name="PLoS Genet.">
        <title>Phylogenetically driven sequencing of extremely halophilic archaea reveals strategies for static and dynamic osmo-response.</title>
        <authorList>
            <person name="Becker E.A."/>
            <person name="Seitzer P.M."/>
            <person name="Tritt A."/>
            <person name="Larsen D."/>
            <person name="Krusor M."/>
            <person name="Yao A.I."/>
            <person name="Wu D."/>
            <person name="Madern D."/>
            <person name="Eisen J.A."/>
            <person name="Darling A.E."/>
            <person name="Facciotti M.T."/>
        </authorList>
    </citation>
    <scope>NUCLEOTIDE SEQUENCE [LARGE SCALE GENOMIC DNA]</scope>
    <source>
        <strain evidence="5 6">AJ5</strain>
    </source>
</reference>
<dbReference type="Proteomes" id="UP000011555">
    <property type="component" value="Unassembled WGS sequence"/>
</dbReference>
<feature type="domain" description="CARDB" evidence="2">
    <location>
        <begin position="1113"/>
        <end position="1193"/>
    </location>
</feature>
<dbReference type="RefSeq" id="WP_007143305.1">
    <property type="nucleotide sequence ID" value="NZ_AOLZ01000073.1"/>
</dbReference>
<dbReference type="InterPro" id="IPR013783">
    <property type="entry name" value="Ig-like_fold"/>
</dbReference>
<keyword evidence="6" id="KW-1185">Reference proteome</keyword>
<evidence type="ECO:0000313" key="7">
    <source>
        <dbReference type="Proteomes" id="UP000186547"/>
    </source>
</evidence>
<dbReference type="Proteomes" id="UP000186547">
    <property type="component" value="Chromosome"/>
</dbReference>
<evidence type="ECO:0000259" key="3">
    <source>
        <dbReference type="Pfam" id="PF23951"/>
    </source>
</evidence>
<reference evidence="4" key="3">
    <citation type="submission" date="2017-01" db="EMBL/GenBank/DDBJ databases">
        <authorList>
            <person name="Mah S.A."/>
            <person name="Swanson W.J."/>
            <person name="Moy G.W."/>
            <person name="Vacquier V.D."/>
        </authorList>
    </citation>
    <scope>NUCLEOTIDE SEQUENCE</scope>
    <source>
        <strain evidence="4">AJ5</strain>
    </source>
</reference>
<dbReference type="Pfam" id="PF07705">
    <property type="entry name" value="CARDB"/>
    <property type="match status" value="1"/>
</dbReference>
<feature type="region of interest" description="Disordered" evidence="1">
    <location>
        <begin position="752"/>
        <end position="787"/>
    </location>
</feature>
<evidence type="ECO:0000256" key="1">
    <source>
        <dbReference type="SAM" id="MobiDB-lite"/>
    </source>
</evidence>
<feature type="region of interest" description="Disordered" evidence="1">
    <location>
        <begin position="1203"/>
        <end position="1263"/>
    </location>
</feature>
<dbReference type="Pfam" id="PF23951">
    <property type="entry name" value="DUF7282"/>
    <property type="match status" value="1"/>
</dbReference>
<evidence type="ECO:0000313" key="5">
    <source>
        <dbReference type="EMBL" id="EMA28559.1"/>
    </source>
</evidence>
<dbReference type="PATRIC" id="fig|358396.7.peg.3656"/>
<evidence type="ECO:0000313" key="6">
    <source>
        <dbReference type="Proteomes" id="UP000011555"/>
    </source>
</evidence>
<dbReference type="KEGG" id="hlc:CHINAEXTREME09520"/>
<feature type="compositionally biased region" description="Gly residues" evidence="1">
    <location>
        <begin position="1209"/>
        <end position="1233"/>
    </location>
</feature>
<dbReference type="Gene3D" id="2.60.40.10">
    <property type="entry name" value="Immunoglobulins"/>
    <property type="match status" value="1"/>
</dbReference>
<sequence>MTGKTAAAIAVFLAVVATTSVLALPFVGVGFGPIGDGEADEGGVDGASDLEATPEGSTADTGDEPLSMPSPATDGDGDGDDANSASQPQLQDDREDVVEAGVDAGIELAEEQGVEVTQEQREAALEGAAEFAARHGDADDEQVREATKGAVHGSLVASQEVNVTAIQYAVGGAVDGALAQYTRVEANQMQSAAWGATHGAIAQEQRVTVEQIQVATRGAAAGAASGAATSGVEHGPTIREAGQGAAYGVLSQYQKLTVEQRQQVSLEHVQHAAAGASAGVLEGATETLAVEAEQYQRIDVKQVQKAAIGASKGALVQRQRVTVEQTQSAARGASKGAAKAARSVTVQQVQRITITAIQEASFGAAKGAIQRQEATVEQIQAAADGGARGTLVQRQEVSITQIQSAATGAAKGAVESAVQYQVVEVEAIQAAAAGAGEGAVLQKQVVDVVQVQRLASGSATGALSQYQEATVEQIQVAATSASQETARAVQSQRISVSQLQRVTAETAADATAYAVDEGTADPTVLVQYVEVEVVQRIERIDEREGEATISFDDQESDGDSVVIDSVELSEGGFVAVYDGVTVDADPDAVLGASAYLEPGGHENVTVEFDEPLEESRPLVAVVHHDTTDDETFRYVESDGEDDEPYVSDGGGPVLDGAFVTVEADEPEPEPEPEATLSVTDQAGDGETLTVDEANATVDYLVSAQYNGERVDSDVFAAGEPVEDLSLALEPPLEENATVDVSVRDAADDEALATESIEYTVEDDTEPEPEPEPEPPEPAPDANLTVTDQRGDGETVTIEAANATVDYALTVAEADAAGDDPLVETDPFPADESLENETIDLDDPLEADATLEAAVIDATDGDVLANETFEYTLDEGFEVEFVDCRRAEVSDSFEEGDSIAASTGFYTLGGFGNTIAEDFVTVGEDVEAPFTGTIVFEVDGEADDRITRTADDEVMVAVGDYGSYGTAITGITSPEAFPVAGIDHPNPEGEECIEETRPELPSTFVAETTVVDDGEGDEPPTIDVTFGYENPNDAPVLVRSELEGATEDEPLEELAPGEGTFTVEWTPETEDERLVWTADMSIYDYDEVFVAETDPAGEIADFDEEPEQFVFEMLATNAPVEQGEDLLFEATVANVGERAGAQTVELALDGTVVDATEPPLELEAGNAATVSLTAETADLEPGAYTATISTDNETVETTVTLEAPTDTGDAGIGTDDGGGTDGNGIGAGVGGDGGNDGDEFVGDENGIQIGDDPGAGIESTGTAP</sequence>
<evidence type="ECO:0000313" key="4">
    <source>
        <dbReference type="EMBL" id="APW98004.1"/>
    </source>
</evidence>
<organism evidence="5 6">
    <name type="scientific">Natronobacterium lacisalsi AJ5</name>
    <dbReference type="NCBI Taxonomy" id="358396"/>
    <lineage>
        <taxon>Archaea</taxon>
        <taxon>Methanobacteriati</taxon>
        <taxon>Methanobacteriota</taxon>
        <taxon>Stenosarchaea group</taxon>
        <taxon>Halobacteria</taxon>
        <taxon>Halobacteriales</taxon>
        <taxon>Natrialbaceae</taxon>
        <taxon>Natronobacterium</taxon>
    </lineage>
</organism>
<reference evidence="4 7" key="1">
    <citation type="journal article" date="2011" name="J. Bacteriol.">
        <title>Genome sequence of Halobiforma lacisalsi AJ5, an extremely halophilic archaeon which harbors a bop gene.</title>
        <authorList>
            <person name="Jiang X."/>
            <person name="Wang S."/>
            <person name="Cheng H."/>
            <person name="Huo Y."/>
            <person name="Zhang X."/>
            <person name="Zhu X."/>
            <person name="Han X."/>
            <person name="Ni P."/>
            <person name="Wu M."/>
        </authorList>
    </citation>
    <scope>NUCLEOTIDE SEQUENCE [LARGE SCALE GENOMIC DNA]</scope>
    <source>
        <strain evidence="4 7">AJ5</strain>
    </source>
</reference>
<feature type="region of interest" description="Disordered" evidence="1">
    <location>
        <begin position="38"/>
        <end position="95"/>
    </location>
</feature>
<accession>M0L7X3</accession>
<dbReference type="InterPro" id="IPR011635">
    <property type="entry name" value="CARDB"/>
</dbReference>
<evidence type="ECO:0000259" key="2">
    <source>
        <dbReference type="Pfam" id="PF07705"/>
    </source>
</evidence>
<feature type="compositionally biased region" description="Acidic residues" evidence="1">
    <location>
        <begin position="759"/>
        <end position="774"/>
    </location>
</feature>
<dbReference type="STRING" id="358396.CHINAEXTREME_09520"/>
<dbReference type="GeneID" id="30921362"/>
<dbReference type="AlphaFoldDB" id="M0L7X3"/>